<reference evidence="5" key="2">
    <citation type="journal article" date="2021" name="PeerJ">
        <title>Extensive microbial diversity within the chicken gut microbiome revealed by metagenomics and culture.</title>
        <authorList>
            <person name="Gilroy R."/>
            <person name="Ravi A."/>
            <person name="Getino M."/>
            <person name="Pursley I."/>
            <person name="Horton D.L."/>
            <person name="Alikhan N.F."/>
            <person name="Baker D."/>
            <person name="Gharbi K."/>
            <person name="Hall N."/>
            <person name="Watson M."/>
            <person name="Adriaenssens E.M."/>
            <person name="Foster-Nyarko E."/>
            <person name="Jarju S."/>
            <person name="Secka A."/>
            <person name="Antonio M."/>
            <person name="Oren A."/>
            <person name="Chaudhuri R.R."/>
            <person name="La Ragione R."/>
            <person name="Hildebrand F."/>
            <person name="Pallen M.J."/>
        </authorList>
    </citation>
    <scope>NUCLEOTIDE SEQUENCE</scope>
    <source>
        <strain evidence="5">CHK183-6373</strain>
    </source>
</reference>
<dbReference type="Pfam" id="PF01212">
    <property type="entry name" value="Beta_elim_lyase"/>
    <property type="match status" value="1"/>
</dbReference>
<dbReference type="GO" id="GO:0016829">
    <property type="term" value="F:lyase activity"/>
    <property type="evidence" value="ECO:0007669"/>
    <property type="project" value="InterPro"/>
</dbReference>
<keyword evidence="5" id="KW-0808">Transferase</keyword>
<dbReference type="AlphaFoldDB" id="A0A9D1P6E6"/>
<dbReference type="Gene3D" id="3.40.640.10">
    <property type="entry name" value="Type I PLP-dependent aspartate aminotransferase-like (Major domain)"/>
    <property type="match status" value="1"/>
</dbReference>
<evidence type="ECO:0000256" key="3">
    <source>
        <dbReference type="ARBA" id="ARBA00022898"/>
    </source>
</evidence>
<dbReference type="PANTHER" id="PTHR48097">
    <property type="entry name" value="L-THREONINE ALDOLASE-RELATED"/>
    <property type="match status" value="1"/>
</dbReference>
<dbReference type="Proteomes" id="UP000886884">
    <property type="component" value="Unassembled WGS sequence"/>
</dbReference>
<evidence type="ECO:0000259" key="4">
    <source>
        <dbReference type="Pfam" id="PF01212"/>
    </source>
</evidence>
<sequence>MLCFSSDYTTGAHPRVLEALQAINLRATTGYGMDADCRAAAECIREMCGAPQAQVHFLVGGTQANLLLIAAALRPHEAAICAETGHINVHETGAVEATGHKVLGIPAPDGKVTREGIEIVLAAHADEHMVKPALVYISNTTEVGTVYTEAEIEAIGACCRENELLLYVDGARMGSAIAAGGASLQTLARCADAFTIGGTKNGALFGEAMVLVNPALTRDFRYIMKQRGAMLAKGWLLGAQFAALFQDNLYFDMAAHANAMAQKLARGLAAKGYEFLYPPVSNQLFPIMRDDTAQRLMKRAQFQRTQPLGDGESVWRFVTSWSTQEADVDALIEILEPASAR</sequence>
<dbReference type="PANTHER" id="PTHR48097:SF5">
    <property type="entry name" value="LOW SPECIFICITY L-THREONINE ALDOLASE"/>
    <property type="match status" value="1"/>
</dbReference>
<name>A0A9D1P6E6_9FIRM</name>
<dbReference type="GO" id="GO:0008483">
    <property type="term" value="F:transaminase activity"/>
    <property type="evidence" value="ECO:0007669"/>
    <property type="project" value="UniProtKB-KW"/>
</dbReference>
<dbReference type="Gene3D" id="3.90.1150.10">
    <property type="entry name" value="Aspartate Aminotransferase, domain 1"/>
    <property type="match status" value="1"/>
</dbReference>
<evidence type="ECO:0000256" key="2">
    <source>
        <dbReference type="ARBA" id="ARBA00006966"/>
    </source>
</evidence>
<feature type="domain" description="Aromatic amino acid beta-eliminating lyase/threonine aldolase" evidence="4">
    <location>
        <begin position="4"/>
        <end position="285"/>
    </location>
</feature>
<evidence type="ECO:0000313" key="5">
    <source>
        <dbReference type="EMBL" id="HIV26912.1"/>
    </source>
</evidence>
<dbReference type="EMBL" id="DVOT01000056">
    <property type="protein sequence ID" value="HIV26912.1"/>
    <property type="molecule type" value="Genomic_DNA"/>
</dbReference>
<evidence type="ECO:0000256" key="1">
    <source>
        <dbReference type="ARBA" id="ARBA00001933"/>
    </source>
</evidence>
<keyword evidence="5" id="KW-0032">Aminotransferase</keyword>
<dbReference type="InterPro" id="IPR001597">
    <property type="entry name" value="ArAA_b-elim_lyase/Thr_aldolase"/>
</dbReference>
<organism evidence="5 6">
    <name type="scientific">Candidatus Ornithocaccomicrobium faecavium</name>
    <dbReference type="NCBI Taxonomy" id="2840890"/>
    <lineage>
        <taxon>Bacteria</taxon>
        <taxon>Bacillati</taxon>
        <taxon>Bacillota</taxon>
        <taxon>Clostridia</taxon>
        <taxon>Candidatus Ornithocaccomicrobium</taxon>
    </lineage>
</organism>
<dbReference type="InterPro" id="IPR015422">
    <property type="entry name" value="PyrdxlP-dep_Trfase_small"/>
</dbReference>
<protein>
    <submittedName>
        <fullName evidence="5">Aminotransferase class I/II-fold pyridoxal phosphate-dependent enzyme</fullName>
    </submittedName>
</protein>
<comment type="caution">
    <text evidence="5">The sequence shown here is derived from an EMBL/GenBank/DDBJ whole genome shotgun (WGS) entry which is preliminary data.</text>
</comment>
<comment type="cofactor">
    <cofactor evidence="1">
        <name>pyridoxal 5'-phosphate</name>
        <dbReference type="ChEBI" id="CHEBI:597326"/>
    </cofactor>
</comment>
<reference evidence="5" key="1">
    <citation type="submission" date="2020-10" db="EMBL/GenBank/DDBJ databases">
        <authorList>
            <person name="Gilroy R."/>
        </authorList>
    </citation>
    <scope>NUCLEOTIDE SEQUENCE</scope>
    <source>
        <strain evidence="5">CHK183-6373</strain>
    </source>
</reference>
<comment type="similarity">
    <text evidence="2">Belongs to the threonine aldolase family.</text>
</comment>
<dbReference type="InterPro" id="IPR015421">
    <property type="entry name" value="PyrdxlP-dep_Trfase_major"/>
</dbReference>
<keyword evidence="3" id="KW-0663">Pyridoxal phosphate</keyword>
<dbReference type="SUPFAM" id="SSF53383">
    <property type="entry name" value="PLP-dependent transferases"/>
    <property type="match status" value="1"/>
</dbReference>
<proteinExistence type="inferred from homology"/>
<dbReference type="InterPro" id="IPR015424">
    <property type="entry name" value="PyrdxlP-dep_Trfase"/>
</dbReference>
<evidence type="ECO:0000313" key="6">
    <source>
        <dbReference type="Proteomes" id="UP000886884"/>
    </source>
</evidence>
<dbReference type="GO" id="GO:0006520">
    <property type="term" value="P:amino acid metabolic process"/>
    <property type="evidence" value="ECO:0007669"/>
    <property type="project" value="InterPro"/>
</dbReference>
<accession>A0A9D1P6E6</accession>
<gene>
    <name evidence="5" type="ORF">IAA64_03005</name>
</gene>